<reference evidence="1 2" key="1">
    <citation type="submission" date="2020-08" db="EMBL/GenBank/DDBJ databases">
        <title>Genomic Encyclopedia of Type Strains, Phase IV (KMG-IV): sequencing the most valuable type-strain genomes for metagenomic binning, comparative biology and taxonomic classification.</title>
        <authorList>
            <person name="Goeker M."/>
        </authorList>
    </citation>
    <scope>NUCLEOTIDE SEQUENCE [LARGE SCALE GENOMIC DNA]</scope>
    <source>
        <strain evidence="1 2">DSM 26189</strain>
    </source>
</reference>
<dbReference type="Pfam" id="PF11000">
    <property type="entry name" value="DUF2840"/>
    <property type="match status" value="1"/>
</dbReference>
<name>A0A7W6FPY4_9SPHN</name>
<evidence type="ECO:0000313" key="1">
    <source>
        <dbReference type="EMBL" id="MBB3926353.1"/>
    </source>
</evidence>
<organism evidence="1 2">
    <name type="scientific">Sphingobium jiangsuense</name>
    <dbReference type="NCBI Taxonomy" id="870476"/>
    <lineage>
        <taxon>Bacteria</taxon>
        <taxon>Pseudomonadati</taxon>
        <taxon>Pseudomonadota</taxon>
        <taxon>Alphaproteobacteria</taxon>
        <taxon>Sphingomonadales</taxon>
        <taxon>Sphingomonadaceae</taxon>
        <taxon>Sphingobium</taxon>
    </lineage>
</organism>
<comment type="caution">
    <text evidence="1">The sequence shown here is derived from an EMBL/GenBank/DDBJ whole genome shotgun (WGS) entry which is preliminary data.</text>
</comment>
<evidence type="ECO:0008006" key="3">
    <source>
        <dbReference type="Google" id="ProtNLM"/>
    </source>
</evidence>
<evidence type="ECO:0000313" key="2">
    <source>
        <dbReference type="Proteomes" id="UP000571950"/>
    </source>
</evidence>
<accession>A0A7W6FPY4</accession>
<gene>
    <name evidence="1" type="ORF">GGR43_002070</name>
</gene>
<keyword evidence="2" id="KW-1185">Reference proteome</keyword>
<proteinExistence type="predicted"/>
<protein>
    <recommendedName>
        <fullName evidence="3">Glycosidase</fullName>
    </recommendedName>
</protein>
<dbReference type="InterPro" id="IPR021263">
    <property type="entry name" value="DUF2840"/>
</dbReference>
<dbReference type="EMBL" id="JACIDT010000006">
    <property type="protein sequence ID" value="MBB3926353.1"/>
    <property type="molecule type" value="Genomic_DNA"/>
</dbReference>
<dbReference type="RefSeq" id="WP_125726072.1">
    <property type="nucleotide sequence ID" value="NZ_BSPS01000016.1"/>
</dbReference>
<dbReference type="AlphaFoldDB" id="A0A7W6FPY4"/>
<sequence>MSDPARPPRIDFSGFAEALRRQANNPLQHRPITTAISRPAQQSRLTEVELIWIEQKLEHWIRFGRIAQERIVTRRTRIMGFRPGAIFAFVRWMANDYGTVSSRIDVVRAVNAGEPYTTLPFVRPGGEVLLHIESWPKVSQVLAAIDAVEAASVDPCDAAPDHWRHVHNRITAGQEPRAYTLERHRAWLRRREIEG</sequence>
<dbReference type="Proteomes" id="UP000571950">
    <property type="component" value="Unassembled WGS sequence"/>
</dbReference>